<keyword evidence="3" id="KW-1185">Reference proteome</keyword>
<dbReference type="InterPro" id="IPR012902">
    <property type="entry name" value="N_methyl_site"/>
</dbReference>
<dbReference type="EMBL" id="FMTL01000003">
    <property type="protein sequence ID" value="SCW78018.1"/>
    <property type="molecule type" value="Genomic_DNA"/>
</dbReference>
<dbReference type="Pfam" id="PF07963">
    <property type="entry name" value="N_methyl"/>
    <property type="match status" value="1"/>
</dbReference>
<comment type="caution">
    <text evidence="2">The sequence shown here is derived from an EMBL/GenBank/DDBJ whole genome shotgun (WGS) entry which is preliminary data.</text>
</comment>
<evidence type="ECO:0000313" key="3">
    <source>
        <dbReference type="Proteomes" id="UP000242418"/>
    </source>
</evidence>
<dbReference type="SUPFAM" id="SSF54523">
    <property type="entry name" value="Pili subunits"/>
    <property type="match status" value="1"/>
</dbReference>
<organism evidence="2 3">
    <name type="scientific">Pseudomonas peli</name>
    <dbReference type="NCBI Taxonomy" id="592361"/>
    <lineage>
        <taxon>Bacteria</taxon>
        <taxon>Pseudomonadati</taxon>
        <taxon>Pseudomonadota</taxon>
        <taxon>Gammaproteobacteria</taxon>
        <taxon>Pseudomonadales</taxon>
        <taxon>Pseudomonadaceae</taxon>
        <taxon>Pseudomonas</taxon>
    </lineage>
</organism>
<keyword evidence="1" id="KW-0812">Transmembrane</keyword>
<dbReference type="NCBIfam" id="TIGR02532">
    <property type="entry name" value="IV_pilin_GFxxxE"/>
    <property type="match status" value="1"/>
</dbReference>
<dbReference type="Gene3D" id="3.30.700.10">
    <property type="entry name" value="Glycoprotein, Type 4 Pilin"/>
    <property type="match status" value="1"/>
</dbReference>
<name>A0AB37ZAQ1_9PSED</name>
<keyword evidence="1" id="KW-1133">Transmembrane helix</keyword>
<sequence length="154" mass="15340">MKKQQSGFTLIELIMVIVILGILAAFALPRFADFGADARRATIQGVEGSMKSASAITRSAFLAAGTNPGTVTLEGASVAISNGYASAAGIVVAANITGTSATDNTNTGDFVVTTAATTTTVQAKGATTATACQVVYTAATATVAPTIVRTTTGC</sequence>
<evidence type="ECO:0000256" key="1">
    <source>
        <dbReference type="SAM" id="Phobius"/>
    </source>
</evidence>
<feature type="transmembrane region" description="Helical" evidence="1">
    <location>
        <begin position="7"/>
        <end position="28"/>
    </location>
</feature>
<protein>
    <submittedName>
        <fullName evidence="2">MSHA pilin protein MshA</fullName>
    </submittedName>
</protein>
<dbReference type="InterPro" id="IPR045584">
    <property type="entry name" value="Pilin-like"/>
</dbReference>
<proteinExistence type="predicted"/>
<dbReference type="AlphaFoldDB" id="A0AB37ZAQ1"/>
<evidence type="ECO:0000313" key="2">
    <source>
        <dbReference type="EMBL" id="SCW78018.1"/>
    </source>
</evidence>
<accession>A0AB37ZAQ1</accession>
<dbReference type="PROSITE" id="PS00409">
    <property type="entry name" value="PROKAR_NTER_METHYL"/>
    <property type="match status" value="1"/>
</dbReference>
<dbReference type="RefSeq" id="WP_090254797.1">
    <property type="nucleotide sequence ID" value="NZ_FMTL01000003.1"/>
</dbReference>
<gene>
    <name evidence="2" type="ORF">SAMN05216370_3470</name>
</gene>
<dbReference type="Proteomes" id="UP000242418">
    <property type="component" value="Unassembled WGS sequence"/>
</dbReference>
<reference evidence="2 3" key="1">
    <citation type="submission" date="2016-10" db="EMBL/GenBank/DDBJ databases">
        <authorList>
            <person name="Varghese N."/>
            <person name="Submissions S."/>
        </authorList>
    </citation>
    <scope>NUCLEOTIDE SEQUENCE [LARGE SCALE GENOMIC DNA]</scope>
    <source>
        <strain evidence="2 3">DSM 17833</strain>
    </source>
</reference>
<keyword evidence="1" id="KW-0472">Membrane</keyword>